<dbReference type="Pfam" id="PF13149">
    <property type="entry name" value="Mfa_like_1"/>
    <property type="match status" value="1"/>
</dbReference>
<dbReference type="PROSITE" id="PS51257">
    <property type="entry name" value="PROKAR_LIPOPROTEIN"/>
    <property type="match status" value="1"/>
</dbReference>
<keyword evidence="3" id="KW-1185">Reference proteome</keyword>
<evidence type="ECO:0000313" key="3">
    <source>
        <dbReference type="Proteomes" id="UP000651085"/>
    </source>
</evidence>
<evidence type="ECO:0000256" key="1">
    <source>
        <dbReference type="SAM" id="SignalP"/>
    </source>
</evidence>
<organism evidence="2 3">
    <name type="scientific">Jilunia laotingensis</name>
    <dbReference type="NCBI Taxonomy" id="2763675"/>
    <lineage>
        <taxon>Bacteria</taxon>
        <taxon>Pseudomonadati</taxon>
        <taxon>Bacteroidota</taxon>
        <taxon>Bacteroidia</taxon>
        <taxon>Bacteroidales</taxon>
        <taxon>Bacteroidaceae</taxon>
        <taxon>Jilunia</taxon>
    </lineage>
</organism>
<dbReference type="Proteomes" id="UP000651085">
    <property type="component" value="Unassembled WGS sequence"/>
</dbReference>
<dbReference type="AlphaFoldDB" id="A0A926F3M2"/>
<feature type="chain" id="PRO_5037711845" evidence="1">
    <location>
        <begin position="22"/>
        <end position="384"/>
    </location>
</feature>
<keyword evidence="1" id="KW-0732">Signal</keyword>
<sequence length="384" mass="41593">MRTKNLMMVMAVLALAGCSQNEVTDMNPDAHPVIGFDVYTGVQTRGAETDLGALKVSNAGFGFFAYKTAGEWSSVGSDATPDFLYNEHGTWTDGSPSGSWGYTNTRFWPTNDDKISFFSYAPYEASPTDGSNKGIKLSGKTDKGAPVLDFALTTSNDYKDMVDLVTDCRDDIKNQIATSNKANAGIVSFKFSHVLTKVADIKVKPDQSLGTDIKIYVKELKLLPGTNKLQNKAKYQFSDGKWGAASEGASYFTSELDLSGFLNKDTSVDWCGYTTPSVDVSSTTATSLFPSGQALYFIPVDNVTGTGVKGDLKLKIKYAIVTKVSDSTNVTSETEKEVELPQYTFKKGTAHTYTLTIKLNTIGITVDDSAINWDTATGEDLNVE</sequence>
<dbReference type="RefSeq" id="WP_262434546.1">
    <property type="nucleotide sequence ID" value="NZ_JACRTF010000001.1"/>
</dbReference>
<dbReference type="EMBL" id="JACRTF010000001">
    <property type="protein sequence ID" value="MBC8593405.1"/>
    <property type="molecule type" value="Genomic_DNA"/>
</dbReference>
<evidence type="ECO:0000313" key="2">
    <source>
        <dbReference type="EMBL" id="MBC8593405.1"/>
    </source>
</evidence>
<dbReference type="InterPro" id="IPR042278">
    <property type="entry name" value="Mfa-like_1_N"/>
</dbReference>
<dbReference type="Gene3D" id="2.60.40.2620">
    <property type="entry name" value="Fimbrillin-like"/>
    <property type="match status" value="1"/>
</dbReference>
<accession>A0A926F3M2</accession>
<feature type="signal peptide" evidence="1">
    <location>
        <begin position="1"/>
        <end position="21"/>
    </location>
</feature>
<protein>
    <submittedName>
        <fullName evidence="2">Fimbrillin family protein</fullName>
    </submittedName>
</protein>
<comment type="caution">
    <text evidence="2">The sequence shown here is derived from an EMBL/GenBank/DDBJ whole genome shotgun (WGS) entry which is preliminary data.</text>
</comment>
<proteinExistence type="predicted"/>
<name>A0A926F3M2_9BACT</name>
<gene>
    <name evidence="2" type="ORF">H8744_09135</name>
</gene>
<dbReference type="InterPro" id="IPR025049">
    <property type="entry name" value="Mfa-like_1"/>
</dbReference>
<dbReference type="CDD" id="cd13120">
    <property type="entry name" value="BF2867_like_N"/>
    <property type="match status" value="1"/>
</dbReference>
<reference evidence="2" key="1">
    <citation type="submission" date="2020-08" db="EMBL/GenBank/DDBJ databases">
        <title>Genome public.</title>
        <authorList>
            <person name="Liu C."/>
            <person name="Sun Q."/>
        </authorList>
    </citation>
    <scope>NUCLEOTIDE SEQUENCE</scope>
    <source>
        <strain evidence="2">N12</strain>
    </source>
</reference>